<proteinExistence type="predicted"/>
<evidence type="ECO:0000256" key="1">
    <source>
        <dbReference type="ARBA" id="ARBA00004496"/>
    </source>
</evidence>
<evidence type="ECO:0000256" key="4">
    <source>
        <dbReference type="SAM" id="MobiDB-lite"/>
    </source>
</evidence>
<organism evidence="5 6">
    <name type="scientific">Protopolystoma xenopodis</name>
    <dbReference type="NCBI Taxonomy" id="117903"/>
    <lineage>
        <taxon>Eukaryota</taxon>
        <taxon>Metazoa</taxon>
        <taxon>Spiralia</taxon>
        <taxon>Lophotrochozoa</taxon>
        <taxon>Platyhelminthes</taxon>
        <taxon>Monogenea</taxon>
        <taxon>Polyopisthocotylea</taxon>
        <taxon>Polystomatidea</taxon>
        <taxon>Polystomatidae</taxon>
        <taxon>Protopolystoma</taxon>
    </lineage>
</organism>
<keyword evidence="6" id="KW-1185">Reference proteome</keyword>
<sequence length="102" mass="10964">MANPPIGPGSFAGSRRSEPTRSQVSRNSCLELALAAEQACRAGECQTGVRLFTAALAEGTDDAHLLSAIYSQLGNAQFMLQQYSQALDCHSWDLALARKFCD</sequence>
<reference evidence="5" key="1">
    <citation type="submission" date="2018-11" db="EMBL/GenBank/DDBJ databases">
        <authorList>
            <consortium name="Pathogen Informatics"/>
        </authorList>
    </citation>
    <scope>NUCLEOTIDE SEQUENCE</scope>
</reference>
<dbReference type="Gene3D" id="1.25.40.10">
    <property type="entry name" value="Tetratricopeptide repeat domain"/>
    <property type="match status" value="1"/>
</dbReference>
<dbReference type="InterPro" id="IPR052386">
    <property type="entry name" value="GPSM"/>
</dbReference>
<dbReference type="OrthoDB" id="286233at2759"/>
<accession>A0A3S5AU48</accession>
<evidence type="ECO:0000313" key="5">
    <source>
        <dbReference type="EMBL" id="VEL37816.1"/>
    </source>
</evidence>
<dbReference type="PANTHER" id="PTHR45954">
    <property type="entry name" value="LD33695P"/>
    <property type="match status" value="1"/>
</dbReference>
<evidence type="ECO:0000256" key="2">
    <source>
        <dbReference type="ARBA" id="ARBA00022490"/>
    </source>
</evidence>
<evidence type="ECO:0000313" key="6">
    <source>
        <dbReference type="Proteomes" id="UP000784294"/>
    </source>
</evidence>
<dbReference type="GO" id="GO:0005938">
    <property type="term" value="C:cell cortex"/>
    <property type="evidence" value="ECO:0007669"/>
    <property type="project" value="TreeGrafter"/>
</dbReference>
<gene>
    <name evidence="5" type="ORF">PXEA_LOCUS31256</name>
</gene>
<dbReference type="AlphaFoldDB" id="A0A3S5AU48"/>
<protein>
    <recommendedName>
        <fullName evidence="7">MalT-like TPR region domain-containing protein</fullName>
    </recommendedName>
</protein>
<dbReference type="PANTHER" id="PTHR45954:SF1">
    <property type="entry name" value="LD33695P"/>
    <property type="match status" value="1"/>
</dbReference>
<dbReference type="SUPFAM" id="SSF48452">
    <property type="entry name" value="TPR-like"/>
    <property type="match status" value="1"/>
</dbReference>
<dbReference type="GO" id="GO:0001965">
    <property type="term" value="F:G-protein alpha-subunit binding"/>
    <property type="evidence" value="ECO:0007669"/>
    <property type="project" value="TreeGrafter"/>
</dbReference>
<keyword evidence="2" id="KW-0963">Cytoplasm</keyword>
<feature type="region of interest" description="Disordered" evidence="4">
    <location>
        <begin position="1"/>
        <end position="22"/>
    </location>
</feature>
<dbReference type="GO" id="GO:0005092">
    <property type="term" value="F:GDP-dissociation inhibitor activity"/>
    <property type="evidence" value="ECO:0007669"/>
    <property type="project" value="TreeGrafter"/>
</dbReference>
<name>A0A3S5AU48_9PLAT</name>
<comment type="caution">
    <text evidence="5">The sequence shown here is derived from an EMBL/GenBank/DDBJ whole genome shotgun (WGS) entry which is preliminary data.</text>
</comment>
<dbReference type="InterPro" id="IPR011990">
    <property type="entry name" value="TPR-like_helical_dom_sf"/>
</dbReference>
<evidence type="ECO:0008006" key="7">
    <source>
        <dbReference type="Google" id="ProtNLM"/>
    </source>
</evidence>
<keyword evidence="3" id="KW-0677">Repeat</keyword>
<evidence type="ECO:0000256" key="3">
    <source>
        <dbReference type="ARBA" id="ARBA00022737"/>
    </source>
</evidence>
<comment type="subcellular location">
    <subcellularLocation>
        <location evidence="1">Cytoplasm</location>
    </subcellularLocation>
</comment>
<dbReference type="Proteomes" id="UP000784294">
    <property type="component" value="Unassembled WGS sequence"/>
</dbReference>
<dbReference type="EMBL" id="CAAALY010256055">
    <property type="protein sequence ID" value="VEL37816.1"/>
    <property type="molecule type" value="Genomic_DNA"/>
</dbReference>
<dbReference type="GO" id="GO:0000132">
    <property type="term" value="P:establishment of mitotic spindle orientation"/>
    <property type="evidence" value="ECO:0007669"/>
    <property type="project" value="TreeGrafter"/>
</dbReference>